<organism evidence="3 4">
    <name type="scientific">Xanthobacter tagetidis</name>
    <dbReference type="NCBI Taxonomy" id="60216"/>
    <lineage>
        <taxon>Bacteria</taxon>
        <taxon>Pseudomonadati</taxon>
        <taxon>Pseudomonadota</taxon>
        <taxon>Alphaproteobacteria</taxon>
        <taxon>Hyphomicrobiales</taxon>
        <taxon>Xanthobacteraceae</taxon>
        <taxon>Xanthobacter</taxon>
    </lineage>
</organism>
<dbReference type="SUPFAM" id="SSF53756">
    <property type="entry name" value="UDP-Glycosyltransferase/glycogen phosphorylase"/>
    <property type="match status" value="1"/>
</dbReference>
<evidence type="ECO:0000259" key="2">
    <source>
        <dbReference type="Pfam" id="PF00534"/>
    </source>
</evidence>
<dbReference type="EMBL" id="RCTF01000001">
    <property type="protein sequence ID" value="RLP81951.1"/>
    <property type="molecule type" value="Genomic_DNA"/>
</dbReference>
<name>A0A3L7AQM8_9HYPH</name>
<sequence length="326" mass="32994">MLAELQALGLDIAPLPLGDGFPFPERAAVDEAFARLRATAPDTVLLVDGLALGVLPAAGLAALERPIVGLVHHPLALESGLGDATRAHLAESERAALAQCRAVVVTAPATARTLAADFGVSACAITLALPGTQDAPRAPGSGDPPRLLAIGSAIPRKGYGVLLEALARLGDLPFSLAIAGSLTLDPATAADIRAQAEALPEGRVRLLGALPADALDRLYQEADIFVHPSLYEGYGMVLAEALKRGLPVVCTTGGAAAETVPDGAGLKVPPGDAGALAEALRAVIADRALRCRLADAAFAAGAALPTWADGARAIAATLTRVAGDRR</sequence>
<protein>
    <submittedName>
        <fullName evidence="3">Glycosyltransferase</fullName>
    </submittedName>
</protein>
<dbReference type="Gene3D" id="3.40.50.2000">
    <property type="entry name" value="Glycogen Phosphorylase B"/>
    <property type="match status" value="2"/>
</dbReference>
<keyword evidence="1 3" id="KW-0808">Transferase</keyword>
<dbReference type="Pfam" id="PF00534">
    <property type="entry name" value="Glycos_transf_1"/>
    <property type="match status" value="1"/>
</dbReference>
<reference evidence="3 4" key="1">
    <citation type="submission" date="2018-10" db="EMBL/GenBank/DDBJ databases">
        <title>Xanthobacter tagetidis genome sequencing and assembly.</title>
        <authorList>
            <person name="Maclea K.S."/>
            <person name="Goen A.E."/>
            <person name="Fatima S.A."/>
        </authorList>
    </citation>
    <scope>NUCLEOTIDE SEQUENCE [LARGE SCALE GENOMIC DNA]</scope>
    <source>
        <strain evidence="3 4">ATCC 700314</strain>
    </source>
</reference>
<dbReference type="PANTHER" id="PTHR46401:SF2">
    <property type="entry name" value="GLYCOSYLTRANSFERASE WBBK-RELATED"/>
    <property type="match status" value="1"/>
</dbReference>
<comment type="caution">
    <text evidence="3">The sequence shown here is derived from an EMBL/GenBank/DDBJ whole genome shotgun (WGS) entry which is preliminary data.</text>
</comment>
<dbReference type="GO" id="GO:0016757">
    <property type="term" value="F:glycosyltransferase activity"/>
    <property type="evidence" value="ECO:0007669"/>
    <property type="project" value="InterPro"/>
</dbReference>
<gene>
    <name evidence="3" type="ORF">D9R14_00605</name>
</gene>
<dbReference type="AlphaFoldDB" id="A0A3L7AQM8"/>
<dbReference type="GO" id="GO:0009103">
    <property type="term" value="P:lipopolysaccharide biosynthetic process"/>
    <property type="evidence" value="ECO:0007669"/>
    <property type="project" value="TreeGrafter"/>
</dbReference>
<dbReference type="Proteomes" id="UP000269692">
    <property type="component" value="Unassembled WGS sequence"/>
</dbReference>
<evidence type="ECO:0000313" key="3">
    <source>
        <dbReference type="EMBL" id="RLP81951.1"/>
    </source>
</evidence>
<dbReference type="CDD" id="cd03801">
    <property type="entry name" value="GT4_PimA-like"/>
    <property type="match status" value="1"/>
</dbReference>
<accession>A0A3L7AQM8</accession>
<evidence type="ECO:0000313" key="4">
    <source>
        <dbReference type="Proteomes" id="UP000269692"/>
    </source>
</evidence>
<keyword evidence="4" id="KW-1185">Reference proteome</keyword>
<proteinExistence type="predicted"/>
<feature type="domain" description="Glycosyl transferase family 1" evidence="2">
    <location>
        <begin position="142"/>
        <end position="297"/>
    </location>
</feature>
<evidence type="ECO:0000256" key="1">
    <source>
        <dbReference type="ARBA" id="ARBA00022679"/>
    </source>
</evidence>
<dbReference type="InterPro" id="IPR001296">
    <property type="entry name" value="Glyco_trans_1"/>
</dbReference>
<dbReference type="OrthoDB" id="9781738at2"/>
<dbReference type="PANTHER" id="PTHR46401">
    <property type="entry name" value="GLYCOSYLTRANSFERASE WBBK-RELATED"/>
    <property type="match status" value="1"/>
</dbReference>